<evidence type="ECO:0000313" key="2">
    <source>
        <dbReference type="EMBL" id="EIM75960.1"/>
    </source>
</evidence>
<gene>
    <name evidence="2" type="ORF">A3SI_11304</name>
</gene>
<accession>I5C2A8</accession>
<feature type="signal peptide" evidence="1">
    <location>
        <begin position="1"/>
        <end position="20"/>
    </location>
</feature>
<dbReference type="Gene3D" id="2.40.160.20">
    <property type="match status" value="1"/>
</dbReference>
<dbReference type="Proteomes" id="UP000005551">
    <property type="component" value="Unassembled WGS sequence"/>
</dbReference>
<evidence type="ECO:0008006" key="4">
    <source>
        <dbReference type="Google" id="ProtNLM"/>
    </source>
</evidence>
<sequence length="159" mass="17889">MRRTIGVLGLFLLLSWSASAQEVGDIRLQGGGDYRIGFLQKAGTHVGVEYFFADMFSIAPTFTVWFPEVGNSTNVNVDLRYYLTRGISQVYIMGGYNNYWINLQPGDAGLRQTRPGANFGLGAFIRATEQFGFNTQFSIQSQNQRAQYLRVGVVYQFSR</sequence>
<dbReference type="STRING" id="1189621.A3SI_11304"/>
<name>I5C2A8_9BACT</name>
<proteinExistence type="predicted"/>
<protein>
    <recommendedName>
        <fullName evidence="4">Outer membrane protein beta-barrel domain-containing protein</fullName>
    </recommendedName>
</protein>
<dbReference type="AlphaFoldDB" id="I5C2A8"/>
<keyword evidence="1" id="KW-0732">Signal</keyword>
<feature type="chain" id="PRO_5003701345" description="Outer membrane protein beta-barrel domain-containing protein" evidence="1">
    <location>
        <begin position="21"/>
        <end position="159"/>
    </location>
</feature>
<dbReference type="SUPFAM" id="SSF56925">
    <property type="entry name" value="OMPA-like"/>
    <property type="match status" value="1"/>
</dbReference>
<evidence type="ECO:0000256" key="1">
    <source>
        <dbReference type="SAM" id="SignalP"/>
    </source>
</evidence>
<dbReference type="InterPro" id="IPR011250">
    <property type="entry name" value="OMP/PagP_B-barrel"/>
</dbReference>
<dbReference type="OrthoDB" id="1122114at2"/>
<dbReference type="EMBL" id="AJYA01000024">
    <property type="protein sequence ID" value="EIM75960.1"/>
    <property type="molecule type" value="Genomic_DNA"/>
</dbReference>
<keyword evidence="3" id="KW-1185">Reference proteome</keyword>
<organism evidence="2 3">
    <name type="scientific">Nitritalea halalkaliphila LW7</name>
    <dbReference type="NCBI Taxonomy" id="1189621"/>
    <lineage>
        <taxon>Bacteria</taxon>
        <taxon>Pseudomonadati</taxon>
        <taxon>Bacteroidota</taxon>
        <taxon>Cytophagia</taxon>
        <taxon>Cytophagales</taxon>
        <taxon>Cyclobacteriaceae</taxon>
        <taxon>Nitritalea</taxon>
    </lineage>
</organism>
<comment type="caution">
    <text evidence="2">The sequence shown here is derived from an EMBL/GenBank/DDBJ whole genome shotgun (WGS) entry which is preliminary data.</text>
</comment>
<dbReference type="RefSeq" id="WP_009055308.1">
    <property type="nucleotide sequence ID" value="NZ_AJYA01000024.1"/>
</dbReference>
<evidence type="ECO:0000313" key="3">
    <source>
        <dbReference type="Proteomes" id="UP000005551"/>
    </source>
</evidence>
<reference evidence="2 3" key="1">
    <citation type="submission" date="2012-05" db="EMBL/GenBank/DDBJ databases">
        <title>Genome sequence of Nitritalea halalkaliphila LW7.</title>
        <authorList>
            <person name="Jangir P.K."/>
            <person name="Singh A."/>
            <person name="Shivaji S."/>
            <person name="Sharma R."/>
        </authorList>
    </citation>
    <scope>NUCLEOTIDE SEQUENCE [LARGE SCALE GENOMIC DNA]</scope>
    <source>
        <strain evidence="2 3">LW7</strain>
    </source>
</reference>